<organism evidence="2 3">
    <name type="scientific">Polymorphum gilvum (strain LMG 25793 / CGMCC 1.9160 / SL003B-26A1)</name>
    <dbReference type="NCBI Taxonomy" id="991905"/>
    <lineage>
        <taxon>Bacteria</taxon>
        <taxon>Pseudomonadati</taxon>
        <taxon>Pseudomonadota</taxon>
        <taxon>Alphaproteobacteria</taxon>
        <taxon>Rhodobacterales</taxon>
        <taxon>Paracoccaceae</taxon>
        <taxon>Polymorphum</taxon>
    </lineage>
</organism>
<dbReference type="AlphaFoldDB" id="F2J0I4"/>
<dbReference type="KEGG" id="pgv:SL003B_1223"/>
<reference evidence="2 3" key="1">
    <citation type="journal article" date="2011" name="J. Bacteriol.">
        <title>Complete genome sequence of Polymorphum gilvum SL003B-26A1T, a crude oil-degrading bacterium from oil-polluted saline soil.</title>
        <authorList>
            <person name="Li S.G."/>
            <person name="Tang Y.Q."/>
            <person name="Nie Y."/>
            <person name="Cai M."/>
            <person name="Wu X.L."/>
        </authorList>
    </citation>
    <scope>NUCLEOTIDE SEQUENCE [LARGE SCALE GENOMIC DNA]</scope>
    <source>
        <strain evidence="3">LMG 25793 / CGMCC 1.9160 / SL003B-26A1</strain>
    </source>
</reference>
<evidence type="ECO:0000256" key="1">
    <source>
        <dbReference type="SAM" id="SignalP"/>
    </source>
</evidence>
<keyword evidence="1" id="KW-0732">Signal</keyword>
<name>F2J0I4_POLGS</name>
<keyword evidence="3" id="KW-1185">Reference proteome</keyword>
<dbReference type="EMBL" id="CP002568">
    <property type="protein sequence ID" value="ADZ69652.1"/>
    <property type="molecule type" value="Genomic_DNA"/>
</dbReference>
<feature type="signal peptide" evidence="1">
    <location>
        <begin position="1"/>
        <end position="23"/>
    </location>
</feature>
<evidence type="ECO:0000313" key="3">
    <source>
        <dbReference type="Proteomes" id="UP000008130"/>
    </source>
</evidence>
<dbReference type="HOGENOM" id="CLU_132144_0_0_5"/>
<dbReference type="eggNOG" id="ENOG5032SR7">
    <property type="taxonomic scope" value="Bacteria"/>
</dbReference>
<evidence type="ECO:0008006" key="4">
    <source>
        <dbReference type="Google" id="ProtNLM"/>
    </source>
</evidence>
<accession>F2J0I4</accession>
<gene>
    <name evidence="2" type="ordered locus">SL003B_1223</name>
</gene>
<dbReference type="Proteomes" id="UP000008130">
    <property type="component" value="Chromosome"/>
</dbReference>
<sequence>MSRAMRALALAVLAASLAGPALATERVYFSWNTEPRLPACDEGSVRSAVAGTFARADADYYGGRMIVTLDRVAEVSPRPGGVSPLARRYCEGRATLTDGSVRRVYYKLVEHAGFVGLSWNVEACLAGLDKWYVHDARCRTVRP</sequence>
<dbReference type="RefSeq" id="WP_013651969.1">
    <property type="nucleotide sequence ID" value="NC_015259.1"/>
</dbReference>
<dbReference type="STRING" id="991905.SL003B_1223"/>
<protein>
    <recommendedName>
        <fullName evidence="4">Cytoplasmic protein</fullName>
    </recommendedName>
</protein>
<proteinExistence type="predicted"/>
<feature type="chain" id="PRO_5003280078" description="Cytoplasmic protein" evidence="1">
    <location>
        <begin position="24"/>
        <end position="143"/>
    </location>
</feature>
<dbReference type="PATRIC" id="fig|991905.3.peg.1250"/>
<evidence type="ECO:0000313" key="2">
    <source>
        <dbReference type="EMBL" id="ADZ69652.1"/>
    </source>
</evidence>